<accession>A0A157T0A8</accession>
<evidence type="ECO:0000259" key="4">
    <source>
        <dbReference type="PROSITE" id="PS50995"/>
    </source>
</evidence>
<sequence length="154" mass="18268">MMMKNFIVYKVRYLTMILATKYSEVWDLITGLTRKINKDTDKALEQIGLSYFEFKVMCALEEEGKVPMSRIAEKYMLTKAGLTSIIDRLEEKELVRRVRSESDRRVIYVELTEKGRERLMESRKIFLNVLSSFLSKLSEDEIRELERLFSKLFS</sequence>
<reference evidence="6" key="1">
    <citation type="submission" date="2016-04" db="EMBL/GenBank/DDBJ databases">
        <authorList>
            <person name="Shah S.A."/>
            <person name="Garrett R.A."/>
        </authorList>
    </citation>
    <scope>NUCLEOTIDE SEQUENCE [LARGE SCALE GENOMIC DNA]</scope>
    <source>
        <strain evidence="6">ATCC 35091 / DSM 1616 / JCM 8930 / NBRC 15331 / P1</strain>
    </source>
</reference>
<keyword evidence="3" id="KW-0804">Transcription</keyword>
<dbReference type="PANTHER" id="PTHR42756:SF1">
    <property type="entry name" value="TRANSCRIPTIONAL REPRESSOR OF EMRAB OPERON"/>
    <property type="match status" value="1"/>
</dbReference>
<dbReference type="SMART" id="SM00347">
    <property type="entry name" value="HTH_MARR"/>
    <property type="match status" value="1"/>
</dbReference>
<dbReference type="PRINTS" id="PR00598">
    <property type="entry name" value="HTHMARR"/>
</dbReference>
<evidence type="ECO:0000256" key="3">
    <source>
        <dbReference type="ARBA" id="ARBA00023163"/>
    </source>
</evidence>
<evidence type="ECO:0000256" key="2">
    <source>
        <dbReference type="ARBA" id="ARBA00023125"/>
    </source>
</evidence>
<dbReference type="PROSITE" id="PS50995">
    <property type="entry name" value="HTH_MARR_2"/>
    <property type="match status" value="1"/>
</dbReference>
<dbReference type="PANTHER" id="PTHR42756">
    <property type="entry name" value="TRANSCRIPTIONAL REGULATOR, MARR"/>
    <property type="match status" value="1"/>
</dbReference>
<evidence type="ECO:0000256" key="1">
    <source>
        <dbReference type="ARBA" id="ARBA00023015"/>
    </source>
</evidence>
<dbReference type="GO" id="GO:0003677">
    <property type="term" value="F:DNA binding"/>
    <property type="evidence" value="ECO:0007669"/>
    <property type="project" value="UniProtKB-KW"/>
</dbReference>
<dbReference type="EMBL" id="LT549890">
    <property type="protein sequence ID" value="SAI84670.1"/>
    <property type="molecule type" value="Genomic_DNA"/>
</dbReference>
<proteinExistence type="predicted"/>
<gene>
    <name evidence="5" type="ORF">SSOP1_1116</name>
</gene>
<dbReference type="SUPFAM" id="SSF46785">
    <property type="entry name" value="Winged helix' DNA-binding domain"/>
    <property type="match status" value="1"/>
</dbReference>
<name>A0A157T0A8_SACSO</name>
<dbReference type="InterPro" id="IPR036390">
    <property type="entry name" value="WH_DNA-bd_sf"/>
</dbReference>
<dbReference type="AlphaFoldDB" id="A0A157T0A8"/>
<evidence type="ECO:0000313" key="6">
    <source>
        <dbReference type="Proteomes" id="UP000076770"/>
    </source>
</evidence>
<dbReference type="InterPro" id="IPR000835">
    <property type="entry name" value="HTH_MarR-typ"/>
</dbReference>
<protein>
    <submittedName>
        <fullName evidence="5">MarR family transcriptional regulator</fullName>
    </submittedName>
</protein>
<dbReference type="Gene3D" id="1.10.10.10">
    <property type="entry name" value="Winged helix-like DNA-binding domain superfamily/Winged helix DNA-binding domain"/>
    <property type="match status" value="1"/>
</dbReference>
<feature type="domain" description="HTH marR-type" evidence="4">
    <location>
        <begin position="22"/>
        <end position="154"/>
    </location>
</feature>
<keyword evidence="2" id="KW-0238">DNA-binding</keyword>
<dbReference type="Pfam" id="PF01047">
    <property type="entry name" value="MarR"/>
    <property type="match status" value="1"/>
</dbReference>
<dbReference type="PATRIC" id="fig|2287.9.peg.1127"/>
<keyword evidence="1" id="KW-0805">Transcription regulation</keyword>
<dbReference type="InterPro" id="IPR036388">
    <property type="entry name" value="WH-like_DNA-bd_sf"/>
</dbReference>
<dbReference type="GO" id="GO:0003700">
    <property type="term" value="F:DNA-binding transcription factor activity"/>
    <property type="evidence" value="ECO:0007669"/>
    <property type="project" value="InterPro"/>
</dbReference>
<organism evidence="5 6">
    <name type="scientific">Saccharolobus solfataricus</name>
    <name type="common">Sulfolobus solfataricus</name>
    <dbReference type="NCBI Taxonomy" id="2287"/>
    <lineage>
        <taxon>Archaea</taxon>
        <taxon>Thermoproteota</taxon>
        <taxon>Thermoprotei</taxon>
        <taxon>Sulfolobales</taxon>
        <taxon>Sulfolobaceae</taxon>
        <taxon>Saccharolobus</taxon>
    </lineage>
</organism>
<dbReference type="Proteomes" id="UP000076770">
    <property type="component" value="Chromosome i"/>
</dbReference>
<evidence type="ECO:0000313" key="5">
    <source>
        <dbReference type="EMBL" id="SAI84670.1"/>
    </source>
</evidence>